<comment type="caution">
    <text evidence="1">The sequence shown here is derived from an EMBL/GenBank/DDBJ whole genome shotgun (WGS) entry which is preliminary data.</text>
</comment>
<keyword evidence="2" id="KW-1185">Reference proteome</keyword>
<sequence length="102" mass="11606">MAKRFDSLSFAAFRLRCPGCRNSVAFEFRVIPLEHVCFCYLFYITCPGCLPDQTAKRFDSHSDFDAPVAKNSVAFEFRVIPLEHHSDFDAPVAEIQLPLNFG</sequence>
<proteinExistence type="predicted"/>
<evidence type="ECO:0000313" key="2">
    <source>
        <dbReference type="Proteomes" id="UP000309997"/>
    </source>
</evidence>
<gene>
    <name evidence="1" type="ORF">D5086_003558</name>
</gene>
<protein>
    <submittedName>
        <fullName evidence="1">Uncharacterized protein</fullName>
    </submittedName>
</protein>
<dbReference type="Proteomes" id="UP000309997">
    <property type="component" value="Unassembled WGS sequence"/>
</dbReference>
<dbReference type="EMBL" id="RCHU02000001">
    <property type="protein sequence ID" value="KAL3612538.1"/>
    <property type="molecule type" value="Genomic_DNA"/>
</dbReference>
<organism evidence="1 2">
    <name type="scientific">Populus alba</name>
    <name type="common">White poplar</name>
    <dbReference type="NCBI Taxonomy" id="43335"/>
    <lineage>
        <taxon>Eukaryota</taxon>
        <taxon>Viridiplantae</taxon>
        <taxon>Streptophyta</taxon>
        <taxon>Embryophyta</taxon>
        <taxon>Tracheophyta</taxon>
        <taxon>Spermatophyta</taxon>
        <taxon>Magnoliopsida</taxon>
        <taxon>eudicotyledons</taxon>
        <taxon>Gunneridae</taxon>
        <taxon>Pentapetalae</taxon>
        <taxon>rosids</taxon>
        <taxon>fabids</taxon>
        <taxon>Malpighiales</taxon>
        <taxon>Salicaceae</taxon>
        <taxon>Saliceae</taxon>
        <taxon>Populus</taxon>
    </lineage>
</organism>
<reference evidence="1 2" key="1">
    <citation type="journal article" date="2024" name="Plant Biotechnol. J.">
        <title>Genome and CRISPR/Cas9 system of a widespread forest tree (Populus alba) in the world.</title>
        <authorList>
            <person name="Liu Y.J."/>
            <person name="Jiang P.F."/>
            <person name="Han X.M."/>
            <person name="Li X.Y."/>
            <person name="Wang H.M."/>
            <person name="Wang Y.J."/>
            <person name="Wang X.X."/>
            <person name="Zeng Q.Y."/>
        </authorList>
    </citation>
    <scope>NUCLEOTIDE SEQUENCE [LARGE SCALE GENOMIC DNA]</scope>
    <source>
        <strain evidence="2">cv. PAL-ZL1</strain>
    </source>
</reference>
<name>A0ACC4D569_POPAL</name>
<accession>A0ACC4D569</accession>
<evidence type="ECO:0000313" key="1">
    <source>
        <dbReference type="EMBL" id="KAL3612538.1"/>
    </source>
</evidence>